<gene>
    <name evidence="5" type="ORF">AB986_03985</name>
</gene>
<accession>A0A0J6CQD0</accession>
<dbReference type="AlphaFoldDB" id="A0A0J6CQD0"/>
<dbReference type="InterPro" id="IPR000086">
    <property type="entry name" value="NUDIX_hydrolase_dom"/>
</dbReference>
<evidence type="ECO:0000259" key="4">
    <source>
        <dbReference type="PROSITE" id="PS51462"/>
    </source>
</evidence>
<dbReference type="PANTHER" id="PTHR43046:SF12">
    <property type="entry name" value="GDP-MANNOSE MANNOSYL HYDROLASE"/>
    <property type="match status" value="1"/>
</dbReference>
<keyword evidence="3" id="KW-0460">Magnesium</keyword>
<dbReference type="PROSITE" id="PS51462">
    <property type="entry name" value="NUDIX"/>
    <property type="match status" value="1"/>
</dbReference>
<comment type="caution">
    <text evidence="5">The sequence shown here is derived from an EMBL/GenBank/DDBJ whole genome shotgun (WGS) entry which is preliminary data.</text>
</comment>
<reference evidence="5" key="1">
    <citation type="submission" date="2015-06" db="EMBL/GenBank/DDBJ databases">
        <authorList>
            <person name="Liu B."/>
            <person name="Wang J."/>
            <person name="Zhu Y."/>
            <person name="Liu G."/>
            <person name="Chen Q."/>
            <person name="Zheng C."/>
            <person name="Che J."/>
            <person name="Ge C."/>
            <person name="Shi H."/>
            <person name="Pan Z."/>
            <person name="Liu X."/>
        </authorList>
    </citation>
    <scope>NUCLEOTIDE SEQUENCE [LARGE SCALE GENOMIC DNA]</scope>
    <source>
        <strain evidence="5">DSM 16346</strain>
    </source>
</reference>
<evidence type="ECO:0000256" key="2">
    <source>
        <dbReference type="ARBA" id="ARBA00022801"/>
    </source>
</evidence>
<comment type="cofactor">
    <cofactor evidence="1">
        <name>Mg(2+)</name>
        <dbReference type="ChEBI" id="CHEBI:18420"/>
    </cofactor>
</comment>
<dbReference type="InterPro" id="IPR015797">
    <property type="entry name" value="NUDIX_hydrolase-like_dom_sf"/>
</dbReference>
<keyword evidence="2" id="KW-0378">Hydrolase</keyword>
<protein>
    <recommendedName>
        <fullName evidence="4">Nudix hydrolase domain-containing protein</fullName>
    </recommendedName>
</protein>
<feature type="domain" description="Nudix hydrolase" evidence="4">
    <location>
        <begin position="1"/>
        <end position="127"/>
    </location>
</feature>
<dbReference type="GO" id="GO:0016787">
    <property type="term" value="F:hydrolase activity"/>
    <property type="evidence" value="ECO:0007669"/>
    <property type="project" value="UniProtKB-KW"/>
</dbReference>
<proteinExistence type="predicted"/>
<dbReference type="PROSITE" id="PS00893">
    <property type="entry name" value="NUDIX_BOX"/>
    <property type="match status" value="1"/>
</dbReference>
<organism evidence="5 6">
    <name type="scientific">Guptibacillus hwajinpoensis</name>
    <dbReference type="NCBI Taxonomy" id="208199"/>
    <lineage>
        <taxon>Bacteria</taxon>
        <taxon>Bacillati</taxon>
        <taxon>Bacillota</taxon>
        <taxon>Bacilli</taxon>
        <taxon>Bacillales</taxon>
        <taxon>Guptibacillaceae</taxon>
        <taxon>Guptibacillus</taxon>
    </lineage>
</organism>
<evidence type="ECO:0000256" key="3">
    <source>
        <dbReference type="ARBA" id="ARBA00022842"/>
    </source>
</evidence>
<dbReference type="Gene3D" id="3.90.79.10">
    <property type="entry name" value="Nucleoside Triphosphate Pyrophosphohydrolase"/>
    <property type="match status" value="1"/>
</dbReference>
<name>A0A0J6CQD0_9BACL</name>
<dbReference type="SUPFAM" id="SSF55811">
    <property type="entry name" value="Nudix"/>
    <property type="match status" value="1"/>
</dbReference>
<dbReference type="Pfam" id="PF00293">
    <property type="entry name" value="NUDIX"/>
    <property type="match status" value="1"/>
</dbReference>
<dbReference type="CDD" id="cd02883">
    <property type="entry name" value="NUDIX_Hydrolase"/>
    <property type="match status" value="1"/>
</dbReference>
<dbReference type="STRING" id="157733.AB986_03985"/>
<evidence type="ECO:0000313" key="6">
    <source>
        <dbReference type="Proteomes" id="UP000035996"/>
    </source>
</evidence>
<dbReference type="PANTHER" id="PTHR43046">
    <property type="entry name" value="GDP-MANNOSE MANNOSYL HYDROLASE"/>
    <property type="match status" value="1"/>
</dbReference>
<dbReference type="InterPro" id="IPR020084">
    <property type="entry name" value="NUDIX_hydrolase_CS"/>
</dbReference>
<evidence type="ECO:0000313" key="5">
    <source>
        <dbReference type="EMBL" id="KMM38466.1"/>
    </source>
</evidence>
<dbReference type="EMBL" id="LELK01000001">
    <property type="protein sequence ID" value="KMM38466.1"/>
    <property type="molecule type" value="Genomic_DNA"/>
</dbReference>
<dbReference type="Proteomes" id="UP000035996">
    <property type="component" value="Unassembled WGS sequence"/>
</dbReference>
<keyword evidence="6" id="KW-1185">Reference proteome</keyword>
<evidence type="ECO:0000256" key="1">
    <source>
        <dbReference type="ARBA" id="ARBA00001946"/>
    </source>
</evidence>
<sequence length="135" mass="15795">MNKSFSRVLIKDEEGNILVVQDRENVWNFPGGKKEVYETILECAKREVSEEIGIKVNDLNEIHKGKYVFSGVEWTGHFFLAHSACGVPTLNERDKIKGLRFIKENEQVDFPKELLESVKSIFDYLHYKSESTYWY</sequence>